<keyword evidence="2" id="KW-1185">Reference proteome</keyword>
<accession>A0ABR2IM97</accession>
<comment type="caution">
    <text evidence="1">The sequence shown here is derived from an EMBL/GenBank/DDBJ whole genome shotgun (WGS) entry which is preliminary data.</text>
</comment>
<dbReference type="Proteomes" id="UP001470230">
    <property type="component" value="Unassembled WGS sequence"/>
</dbReference>
<gene>
    <name evidence="1" type="ORF">M9Y10_011009</name>
</gene>
<sequence>MHLECQDTKEYQKLKGYAYKNLNPYNIVIKDIPGMITFEDNNNRFNKVFKLFKRILFSPSLFEEENHPEKESNVFMFIGNWDKVQEIEGSIEIDTGSSPLIVEDIPTVVAQVLEVKSEQSINLTTESSKIEFSQSQIVSREKTIRFNKNTDVTFSNITFNGDSPRLSLLIDDKNSKIVTNHILVETQTMASVTGQLEVKKSFEFYPQSSLSAHSISAQNPQLKLNYRFEEDFATIPDSIEPEMIVLNYIGESDSQNELSSFFGSVKKVKKIHRKRSQR</sequence>
<evidence type="ECO:0000313" key="1">
    <source>
        <dbReference type="EMBL" id="KAK8865461.1"/>
    </source>
</evidence>
<dbReference type="EMBL" id="JAPFFF010000016">
    <property type="protein sequence ID" value="KAK8865461.1"/>
    <property type="molecule type" value="Genomic_DNA"/>
</dbReference>
<reference evidence="1 2" key="1">
    <citation type="submission" date="2024-04" db="EMBL/GenBank/DDBJ databases">
        <title>Tritrichomonas musculus Genome.</title>
        <authorList>
            <person name="Alves-Ferreira E."/>
            <person name="Grigg M."/>
            <person name="Lorenzi H."/>
            <person name="Galac M."/>
        </authorList>
    </citation>
    <scope>NUCLEOTIDE SEQUENCE [LARGE SCALE GENOMIC DNA]</scope>
    <source>
        <strain evidence="1 2">EAF2021</strain>
    </source>
</reference>
<protein>
    <recommendedName>
        <fullName evidence="3">Adhesin domain-containing protein</fullName>
    </recommendedName>
</protein>
<name>A0ABR2IM97_9EUKA</name>
<evidence type="ECO:0000313" key="2">
    <source>
        <dbReference type="Proteomes" id="UP001470230"/>
    </source>
</evidence>
<proteinExistence type="predicted"/>
<evidence type="ECO:0008006" key="3">
    <source>
        <dbReference type="Google" id="ProtNLM"/>
    </source>
</evidence>
<organism evidence="1 2">
    <name type="scientific">Tritrichomonas musculus</name>
    <dbReference type="NCBI Taxonomy" id="1915356"/>
    <lineage>
        <taxon>Eukaryota</taxon>
        <taxon>Metamonada</taxon>
        <taxon>Parabasalia</taxon>
        <taxon>Tritrichomonadida</taxon>
        <taxon>Tritrichomonadidae</taxon>
        <taxon>Tritrichomonas</taxon>
    </lineage>
</organism>